<keyword evidence="2" id="KW-1185">Reference proteome</keyword>
<name>A0ABT4ENN7_9BACI</name>
<evidence type="ECO:0000313" key="2">
    <source>
        <dbReference type="Proteomes" id="UP001527052"/>
    </source>
</evidence>
<sequence length="126" mass="14702">MKQITLRIEENMYKQLISEIEKSNGYPSLQQHIIKKIFSERSIYRTNYNGKIQLRIDQTYLGDMLVLGRTNAFNGVYEIMKDALDNNEHVIIESHATNDIPIEKITFKTQSDLDAWYVRLTTGTSK</sequence>
<dbReference type="Proteomes" id="UP001527052">
    <property type="component" value="Unassembled WGS sequence"/>
</dbReference>
<comment type="caution">
    <text evidence="1">The sequence shown here is derived from an EMBL/GenBank/DDBJ whole genome shotgun (WGS) entry which is preliminary data.</text>
</comment>
<organism evidence="1 2">
    <name type="scientific">Lysinibacillus xylanilyticus</name>
    <dbReference type="NCBI Taxonomy" id="582475"/>
    <lineage>
        <taxon>Bacteria</taxon>
        <taxon>Bacillati</taxon>
        <taxon>Bacillota</taxon>
        <taxon>Bacilli</taxon>
        <taxon>Bacillales</taxon>
        <taxon>Bacillaceae</taxon>
        <taxon>Lysinibacillus</taxon>
    </lineage>
</organism>
<proteinExistence type="predicted"/>
<evidence type="ECO:0000313" key="1">
    <source>
        <dbReference type="EMBL" id="MCY9547277.1"/>
    </source>
</evidence>
<protein>
    <submittedName>
        <fullName evidence="1">Uncharacterized protein</fullName>
    </submittedName>
</protein>
<dbReference type="RefSeq" id="WP_268637357.1">
    <property type="nucleotide sequence ID" value="NZ_JAMDLZ010000017.1"/>
</dbReference>
<gene>
    <name evidence="1" type="ORF">M5W82_09945</name>
</gene>
<reference evidence="1 2" key="1">
    <citation type="submission" date="2022-05" db="EMBL/GenBank/DDBJ databases">
        <title>Genome Sequencing of Bee-Associated Microbes.</title>
        <authorList>
            <person name="Dunlap C."/>
        </authorList>
    </citation>
    <scope>NUCLEOTIDE SEQUENCE [LARGE SCALE GENOMIC DNA]</scope>
    <source>
        <strain evidence="1 2">NRRL BD-083</strain>
    </source>
</reference>
<dbReference type="EMBL" id="JAMDLZ010000017">
    <property type="protein sequence ID" value="MCY9547277.1"/>
    <property type="molecule type" value="Genomic_DNA"/>
</dbReference>
<accession>A0ABT4ENN7</accession>